<dbReference type="RefSeq" id="XP_022092230.1">
    <property type="nucleotide sequence ID" value="XM_022236538.1"/>
</dbReference>
<evidence type="ECO:0000256" key="2">
    <source>
        <dbReference type="ARBA" id="ARBA00022692"/>
    </source>
</evidence>
<evidence type="ECO:0000256" key="6">
    <source>
        <dbReference type="ARBA" id="ARBA00023157"/>
    </source>
</evidence>
<dbReference type="PROSITE" id="PS50853">
    <property type="entry name" value="FN3"/>
    <property type="match status" value="1"/>
</dbReference>
<dbReference type="InterPro" id="IPR013783">
    <property type="entry name" value="Ig-like_fold"/>
</dbReference>
<dbReference type="SMART" id="SM00409">
    <property type="entry name" value="IG"/>
    <property type="match status" value="1"/>
</dbReference>
<evidence type="ECO:0000256" key="3">
    <source>
        <dbReference type="ARBA" id="ARBA00022729"/>
    </source>
</evidence>
<sequence>MLCQQKNLHASPLCPTCWLHFLIVLCLTLSARGLHMAHAQATETVQIFPLEPTILAGTGFNLTCTVSHSSNVLAKDIAWNHNHMALPRTQFSAFDDKTSQLSVQDARFEDSGLYACFAQGISNETQVYVGEPPSEVRGLSCFSHNAWDITCSWERGKDTNLNTTYTLQYFPQHSEIKNYENCPDEYCQCKDELTCTVHDRIHGPALFRVLSRNKLGYAISAELSFNHEEETVPYPPRNVQLKALRRSQLNVTWDLPPEWDPFYESALHYKVEYYKEGTTVLIRHPNSSNIAGKKYAILLPLPGSLDPYTTYCVRVAAKFSIGPWSEWSDTACNRTLEERPDAEVNVTWSSQINSRNDSLRDVLLKWEPLPQASARGEILGYRVIRANLSHESVTTLGPSKTSLEIPGELFSL</sequence>
<gene>
    <name evidence="13 14" type="primary">LOC110980158</name>
</gene>
<keyword evidence="2" id="KW-0812">Transmembrane</keyword>
<dbReference type="PROSITE" id="PS50835">
    <property type="entry name" value="IG_LIKE"/>
    <property type="match status" value="1"/>
</dbReference>
<feature type="domain" description="Fibronectin type-III" evidence="11">
    <location>
        <begin position="235"/>
        <end position="338"/>
    </location>
</feature>
<dbReference type="Proteomes" id="UP000694845">
    <property type="component" value="Unplaced"/>
</dbReference>
<dbReference type="AlphaFoldDB" id="A0A8B7YG64"/>
<evidence type="ECO:0000313" key="14">
    <source>
        <dbReference type="RefSeq" id="XP_022092230.1"/>
    </source>
</evidence>
<dbReference type="PANTHER" id="PTHR23037">
    <property type="entry name" value="CYTOKINE RECEPTOR"/>
    <property type="match status" value="1"/>
</dbReference>
<dbReference type="InterPro" id="IPR015152">
    <property type="entry name" value="Growth/epo_recpt_lig-bind"/>
</dbReference>
<feature type="domain" description="Ig-like" evidence="10">
    <location>
        <begin position="43"/>
        <end position="128"/>
    </location>
</feature>
<dbReference type="InterPro" id="IPR013151">
    <property type="entry name" value="Immunoglobulin_dom"/>
</dbReference>
<proteinExistence type="predicted"/>
<accession>A0A8B7YG64</accession>
<dbReference type="Gene3D" id="2.60.40.10">
    <property type="entry name" value="Immunoglobulins"/>
    <property type="match status" value="3"/>
</dbReference>
<dbReference type="GO" id="GO:0009897">
    <property type="term" value="C:external side of plasma membrane"/>
    <property type="evidence" value="ECO:0007669"/>
    <property type="project" value="TreeGrafter"/>
</dbReference>
<dbReference type="CDD" id="cd00063">
    <property type="entry name" value="FN3"/>
    <property type="match status" value="1"/>
</dbReference>
<evidence type="ECO:0000313" key="13">
    <source>
        <dbReference type="RefSeq" id="XP_022092229.1"/>
    </source>
</evidence>
<evidence type="ECO:0000313" key="12">
    <source>
        <dbReference type="Proteomes" id="UP000694845"/>
    </source>
</evidence>
<evidence type="ECO:0000256" key="1">
    <source>
        <dbReference type="ARBA" id="ARBA00004479"/>
    </source>
</evidence>
<feature type="signal peptide" evidence="9">
    <location>
        <begin position="1"/>
        <end position="33"/>
    </location>
</feature>
<feature type="chain" id="PRO_5044665562" evidence="9">
    <location>
        <begin position="34"/>
        <end position="412"/>
    </location>
</feature>
<dbReference type="InterPro" id="IPR003961">
    <property type="entry name" value="FN3_dom"/>
</dbReference>
<keyword evidence="5" id="KW-0472">Membrane</keyword>
<evidence type="ECO:0000256" key="5">
    <source>
        <dbReference type="ARBA" id="ARBA00023136"/>
    </source>
</evidence>
<evidence type="ECO:0000256" key="4">
    <source>
        <dbReference type="ARBA" id="ARBA00022989"/>
    </source>
</evidence>
<dbReference type="Pfam" id="PF09067">
    <property type="entry name" value="EpoR_lig-bind"/>
    <property type="match status" value="1"/>
</dbReference>
<dbReference type="KEGG" id="aplc:110980158"/>
<dbReference type="InterPro" id="IPR036179">
    <property type="entry name" value="Ig-like_dom_sf"/>
</dbReference>
<keyword evidence="8" id="KW-0325">Glycoprotein</keyword>
<keyword evidence="12" id="KW-1185">Reference proteome</keyword>
<keyword evidence="4" id="KW-1133">Transmembrane helix</keyword>
<evidence type="ECO:0000256" key="9">
    <source>
        <dbReference type="SAM" id="SignalP"/>
    </source>
</evidence>
<dbReference type="SMART" id="SM00060">
    <property type="entry name" value="FN3"/>
    <property type="match status" value="1"/>
</dbReference>
<dbReference type="OrthoDB" id="9404142at2759"/>
<dbReference type="InterPro" id="IPR036116">
    <property type="entry name" value="FN3_sf"/>
</dbReference>
<reference evidence="13 14" key="1">
    <citation type="submission" date="2025-04" db="UniProtKB">
        <authorList>
            <consortium name="RefSeq"/>
        </authorList>
    </citation>
    <scope>IDENTIFICATION</scope>
</reference>
<evidence type="ECO:0000256" key="7">
    <source>
        <dbReference type="ARBA" id="ARBA00023170"/>
    </source>
</evidence>
<name>A0A8B7YG64_ACAPL</name>
<dbReference type="GeneID" id="110980158"/>
<dbReference type="OMA" id="KRIRHEC"/>
<dbReference type="SUPFAM" id="SSF49265">
    <property type="entry name" value="Fibronectin type III"/>
    <property type="match status" value="2"/>
</dbReference>
<dbReference type="GO" id="GO:0004896">
    <property type="term" value="F:cytokine receptor activity"/>
    <property type="evidence" value="ECO:0007669"/>
    <property type="project" value="TreeGrafter"/>
</dbReference>
<dbReference type="InterPro" id="IPR007110">
    <property type="entry name" value="Ig-like_dom"/>
</dbReference>
<dbReference type="PANTHER" id="PTHR23037:SF35">
    <property type="entry name" value="FIBRONECTIN TYPE-III DOMAIN-CONTAINING PROTEIN"/>
    <property type="match status" value="1"/>
</dbReference>
<evidence type="ECO:0000256" key="8">
    <source>
        <dbReference type="ARBA" id="ARBA00023180"/>
    </source>
</evidence>
<dbReference type="InterPro" id="IPR003599">
    <property type="entry name" value="Ig_sub"/>
</dbReference>
<evidence type="ECO:0000259" key="11">
    <source>
        <dbReference type="PROSITE" id="PS50853"/>
    </source>
</evidence>
<dbReference type="SUPFAM" id="SSF48726">
    <property type="entry name" value="Immunoglobulin"/>
    <property type="match status" value="1"/>
</dbReference>
<keyword evidence="7" id="KW-0675">Receptor</keyword>
<protein>
    <submittedName>
        <fullName evidence="13 14">Interleukin-6 receptor subunit beta-like isoform X1</fullName>
    </submittedName>
</protein>
<dbReference type="RefSeq" id="XP_022092229.1">
    <property type="nucleotide sequence ID" value="XM_022236537.1"/>
</dbReference>
<evidence type="ECO:0000259" key="10">
    <source>
        <dbReference type="PROSITE" id="PS50835"/>
    </source>
</evidence>
<keyword evidence="3 9" id="KW-0732">Signal</keyword>
<keyword evidence="6" id="KW-1015">Disulfide bond</keyword>
<dbReference type="Pfam" id="PF00047">
    <property type="entry name" value="ig"/>
    <property type="match status" value="1"/>
</dbReference>
<dbReference type="Pfam" id="PF00041">
    <property type="entry name" value="fn3"/>
    <property type="match status" value="1"/>
</dbReference>
<comment type="subcellular location">
    <subcellularLocation>
        <location evidence="1">Membrane</location>
        <topology evidence="1">Single-pass type I membrane protein</topology>
    </subcellularLocation>
</comment>
<organism evidence="12 13">
    <name type="scientific">Acanthaster planci</name>
    <name type="common">Crown-of-thorns starfish</name>
    <dbReference type="NCBI Taxonomy" id="133434"/>
    <lineage>
        <taxon>Eukaryota</taxon>
        <taxon>Metazoa</taxon>
        <taxon>Echinodermata</taxon>
        <taxon>Eleutherozoa</taxon>
        <taxon>Asterozoa</taxon>
        <taxon>Asteroidea</taxon>
        <taxon>Valvatacea</taxon>
        <taxon>Valvatida</taxon>
        <taxon>Acanthasteridae</taxon>
        <taxon>Acanthaster</taxon>
    </lineage>
</organism>